<evidence type="ECO:0000313" key="1">
    <source>
        <dbReference type="EMBL" id="MCO6048716.1"/>
    </source>
</evidence>
<name>A0ABT1C1M8_9HYPH</name>
<organism evidence="1 2">
    <name type="scientific">Mesorhizobium liriopis</name>
    <dbReference type="NCBI Taxonomy" id="2953882"/>
    <lineage>
        <taxon>Bacteria</taxon>
        <taxon>Pseudomonadati</taxon>
        <taxon>Pseudomonadota</taxon>
        <taxon>Alphaproteobacteria</taxon>
        <taxon>Hyphomicrobiales</taxon>
        <taxon>Phyllobacteriaceae</taxon>
        <taxon>Mesorhizobium</taxon>
    </lineage>
</organism>
<reference evidence="1 2" key="1">
    <citation type="submission" date="2022-06" db="EMBL/GenBank/DDBJ databases">
        <title>Mesorhizobium sp. strain RP14 Genome sequencing and assembly.</title>
        <authorList>
            <person name="Kim I."/>
        </authorList>
    </citation>
    <scope>NUCLEOTIDE SEQUENCE [LARGE SCALE GENOMIC DNA]</scope>
    <source>
        <strain evidence="2">RP14(2022)</strain>
    </source>
</reference>
<proteinExistence type="predicted"/>
<keyword evidence="2" id="KW-1185">Reference proteome</keyword>
<dbReference type="EMBL" id="JAMXQS010000001">
    <property type="protein sequence ID" value="MCO6048716.1"/>
    <property type="molecule type" value="Genomic_DNA"/>
</dbReference>
<evidence type="ECO:0000313" key="2">
    <source>
        <dbReference type="Proteomes" id="UP001205906"/>
    </source>
</evidence>
<accession>A0ABT1C1M8</accession>
<gene>
    <name evidence="1" type="ORF">NGM99_02795</name>
</gene>
<protein>
    <submittedName>
        <fullName evidence="1">Uncharacterized protein</fullName>
    </submittedName>
</protein>
<comment type="caution">
    <text evidence="1">The sequence shown here is derived from an EMBL/GenBank/DDBJ whole genome shotgun (WGS) entry which is preliminary data.</text>
</comment>
<dbReference type="RefSeq" id="WP_252815718.1">
    <property type="nucleotide sequence ID" value="NZ_JAMXQS010000001.1"/>
</dbReference>
<sequence>MSIELPSRSRVVILVKAAPRVGAKHGETVCCAGIDENGHWVRLYPVIFRTLDDAKKFGRWDIVEYDWKLPKGDNRSESRRIEHTSLEIVSTLKQESKRQFLAKHVVSSLEGLIDSGKSLALLRPENPKFIIEKKKTDLFEQERDLFREWHHRDVEGLFGHLSKDLVPYEPAPYAFRYQYEMDGKAREGTCQDWEIEATYLRWSSRYGERDTLQKMTQRFGVEYPKAGFVLAMGTHKAYPQWLINGIIRLDHGAENEVQGSLL</sequence>
<dbReference type="Proteomes" id="UP001205906">
    <property type="component" value="Unassembled WGS sequence"/>
</dbReference>